<evidence type="ECO:0000256" key="3">
    <source>
        <dbReference type="ARBA" id="ARBA00022679"/>
    </source>
</evidence>
<evidence type="ECO:0000256" key="6">
    <source>
        <dbReference type="ARBA" id="ARBA00023180"/>
    </source>
</evidence>
<dbReference type="EMBL" id="CAJNOK010000862">
    <property type="protein sequence ID" value="CAF0779939.1"/>
    <property type="molecule type" value="Genomic_DNA"/>
</dbReference>
<evidence type="ECO:0000259" key="11">
    <source>
        <dbReference type="Pfam" id="PF04577"/>
    </source>
</evidence>
<comment type="catalytic activity">
    <reaction evidence="10">
        <text>L-threonyl-[protein] + UDP-N-acetyl-alpha-D-glucosamine = 3-O-(N-acetyl-beta-D-glucosaminyl)-L-threonyl-[protein] + UDP + H(+)</text>
        <dbReference type="Rhea" id="RHEA:48908"/>
        <dbReference type="Rhea" id="RHEA-COMP:11060"/>
        <dbReference type="Rhea" id="RHEA-COMP:12252"/>
        <dbReference type="ChEBI" id="CHEBI:15378"/>
        <dbReference type="ChEBI" id="CHEBI:30013"/>
        <dbReference type="ChEBI" id="CHEBI:57705"/>
        <dbReference type="ChEBI" id="CHEBI:58223"/>
        <dbReference type="ChEBI" id="CHEBI:90840"/>
        <dbReference type="EC" id="2.4.1.255"/>
    </reaction>
</comment>
<dbReference type="EC" id="2.4.1.255" evidence="1"/>
<keyword evidence="6" id="KW-0325">Glycoprotein</keyword>
<evidence type="ECO:0000313" key="16">
    <source>
        <dbReference type="Proteomes" id="UP000663829"/>
    </source>
</evidence>
<proteinExistence type="predicted"/>
<keyword evidence="2" id="KW-0328">Glycosyltransferase</keyword>
<dbReference type="InterPro" id="IPR007657">
    <property type="entry name" value="Glycosyltransferase_61"/>
</dbReference>
<evidence type="ECO:0000256" key="9">
    <source>
        <dbReference type="ARBA" id="ARBA00048317"/>
    </source>
</evidence>
<keyword evidence="16" id="KW-1185">Reference proteome</keyword>
<keyword evidence="3" id="KW-0808">Transferase</keyword>
<dbReference type="InterPro" id="IPR049625">
    <property type="entry name" value="Glyco_transf_61_cat"/>
</dbReference>
<dbReference type="GO" id="GO:0097363">
    <property type="term" value="F:protein O-acetylglucosaminyltransferase activity"/>
    <property type="evidence" value="ECO:0007669"/>
    <property type="project" value="UniProtKB-EC"/>
</dbReference>
<evidence type="ECO:0000256" key="2">
    <source>
        <dbReference type="ARBA" id="ARBA00022676"/>
    </source>
</evidence>
<evidence type="ECO:0000256" key="1">
    <source>
        <dbReference type="ARBA" id="ARBA00011970"/>
    </source>
</evidence>
<sequence length="460" mass="51781">MTAGGELFSNWCKNQQNFCSSSLIVYDQLFALTRSILINPKLAIGSQGGENIQDVLNRAENAEFYQFSKGFIQVPCSNVTSFEKMPIFGSGNNLAKWASSIEVYDIQQIASTCNSTGMISHVIDDFTIAVTRYDYANIYHTITDLYTVYILCRFFNRDPKETRILFVDGHPKGNLDNLWSTLFHSYKRLGQYRTSNQSMIFYQELIWSYQQSLSHLDVARGDVKERVYINEFRRHVLTSFNISIIDDSSPVNCDHVSIFLLLRKNYIAHPRNPTGKVSRQIGNEAQLLQELKRKLNESTLFANKIKFNSGSFETLSVHDQLNTVFNSDIVLGIHGAGLTHALFMKQNRVMIELYSRTADHFRLLAQAHNVNYLHCVITETEVSATTVAGCITQMFKLMCPQTVISLTTTISSSATTTTKHLTSSTTTFVTNLTNSTTTTPLSSNTTTTITSTTVSVKVNI</sequence>
<dbReference type="OrthoDB" id="529273at2759"/>
<reference evidence="13" key="1">
    <citation type="submission" date="2021-02" db="EMBL/GenBank/DDBJ databases">
        <authorList>
            <person name="Nowell W R."/>
        </authorList>
    </citation>
    <scope>NUCLEOTIDE SEQUENCE</scope>
</reference>
<feature type="domain" description="Glycosyltransferase 61 catalytic" evidence="11">
    <location>
        <begin position="226"/>
        <end position="351"/>
    </location>
</feature>
<dbReference type="Proteomes" id="UP000677228">
    <property type="component" value="Unassembled WGS sequence"/>
</dbReference>
<dbReference type="EMBL" id="CAJOBC010000786">
    <property type="protein sequence ID" value="CAF3625791.1"/>
    <property type="molecule type" value="Genomic_DNA"/>
</dbReference>
<dbReference type="Proteomes" id="UP000682733">
    <property type="component" value="Unassembled WGS sequence"/>
</dbReference>
<dbReference type="Proteomes" id="UP000681722">
    <property type="component" value="Unassembled WGS sequence"/>
</dbReference>
<dbReference type="Pfam" id="PF04577">
    <property type="entry name" value="Glyco_transf_61"/>
    <property type="match status" value="1"/>
</dbReference>
<dbReference type="PANTHER" id="PTHR20961">
    <property type="entry name" value="GLYCOSYLTRANSFERASE"/>
    <property type="match status" value="1"/>
</dbReference>
<comment type="catalytic activity">
    <reaction evidence="9">
        <text>L-seryl-[protein] + UDP-N-acetyl-alpha-D-glucosamine = 3-O-(N-acetyl-beta-D-glucosaminyl)-L-seryl-[protein] + UDP + H(+)</text>
        <dbReference type="Rhea" id="RHEA:48904"/>
        <dbReference type="Rhea" id="RHEA-COMP:9863"/>
        <dbReference type="Rhea" id="RHEA-COMP:12251"/>
        <dbReference type="ChEBI" id="CHEBI:15378"/>
        <dbReference type="ChEBI" id="CHEBI:29999"/>
        <dbReference type="ChEBI" id="CHEBI:57705"/>
        <dbReference type="ChEBI" id="CHEBI:58223"/>
        <dbReference type="ChEBI" id="CHEBI:90838"/>
        <dbReference type="EC" id="2.4.1.255"/>
    </reaction>
</comment>
<evidence type="ECO:0000256" key="5">
    <source>
        <dbReference type="ARBA" id="ARBA00022824"/>
    </source>
</evidence>
<dbReference type="AlphaFoldDB" id="A0A813VJT4"/>
<evidence type="ECO:0000256" key="8">
    <source>
        <dbReference type="ARBA" id="ARBA00042574"/>
    </source>
</evidence>
<evidence type="ECO:0000313" key="14">
    <source>
        <dbReference type="EMBL" id="CAF3561468.1"/>
    </source>
</evidence>
<evidence type="ECO:0000256" key="7">
    <source>
        <dbReference type="ARBA" id="ARBA00040944"/>
    </source>
</evidence>
<evidence type="ECO:0000313" key="15">
    <source>
        <dbReference type="EMBL" id="CAF3625791.1"/>
    </source>
</evidence>
<comment type="caution">
    <text evidence="13">The sequence shown here is derived from an EMBL/GenBank/DDBJ whole genome shotgun (WGS) entry which is preliminary data.</text>
</comment>
<evidence type="ECO:0000313" key="13">
    <source>
        <dbReference type="EMBL" id="CAF0838623.1"/>
    </source>
</evidence>
<organism evidence="13 16">
    <name type="scientific">Didymodactylos carnosus</name>
    <dbReference type="NCBI Taxonomy" id="1234261"/>
    <lineage>
        <taxon>Eukaryota</taxon>
        <taxon>Metazoa</taxon>
        <taxon>Spiralia</taxon>
        <taxon>Gnathifera</taxon>
        <taxon>Rotifera</taxon>
        <taxon>Eurotatoria</taxon>
        <taxon>Bdelloidea</taxon>
        <taxon>Philodinida</taxon>
        <taxon>Philodinidae</taxon>
        <taxon>Didymodactylos</taxon>
    </lineage>
</organism>
<evidence type="ECO:0000256" key="10">
    <source>
        <dbReference type="ARBA" id="ARBA00049432"/>
    </source>
</evidence>
<accession>A0A813VJT4</accession>
<evidence type="ECO:0000256" key="4">
    <source>
        <dbReference type="ARBA" id="ARBA00022729"/>
    </source>
</evidence>
<name>A0A813VJT4_9BILA</name>
<keyword evidence="5" id="KW-0256">Endoplasmic reticulum</keyword>
<protein>
    <recommendedName>
        <fullName evidence="7">EGF domain-specific O-linked N-acetylglucosamine transferase</fullName>
        <ecNumber evidence="1">2.4.1.255</ecNumber>
    </recommendedName>
    <alternativeName>
        <fullName evidence="8">Extracellular O-linked N-acetylglucosamine transferase</fullName>
    </alternativeName>
</protein>
<gene>
    <name evidence="13" type="ORF">GPM918_LOCUS5442</name>
    <name evidence="12" type="ORF">OVA965_LOCUS3550</name>
    <name evidence="15" type="ORF">SRO942_LOCUS5436</name>
    <name evidence="14" type="ORF">TMI583_LOCUS3549</name>
</gene>
<keyword evidence="4" id="KW-0732">Signal</keyword>
<dbReference type="Proteomes" id="UP000663829">
    <property type="component" value="Unassembled WGS sequence"/>
</dbReference>
<dbReference type="EMBL" id="CAJOBA010000862">
    <property type="protein sequence ID" value="CAF3561468.1"/>
    <property type="molecule type" value="Genomic_DNA"/>
</dbReference>
<evidence type="ECO:0000313" key="12">
    <source>
        <dbReference type="EMBL" id="CAF0779939.1"/>
    </source>
</evidence>
<dbReference type="PANTHER" id="PTHR20961:SF148">
    <property type="entry name" value="EGF DOMAIN-SPECIFIC O-LINKED N-ACETYLGLUCOSAMINE TRANSFERASE"/>
    <property type="match status" value="1"/>
</dbReference>
<dbReference type="EMBL" id="CAJNOQ010000787">
    <property type="protein sequence ID" value="CAF0838623.1"/>
    <property type="molecule type" value="Genomic_DNA"/>
</dbReference>